<feature type="domain" description="DUF403" evidence="1">
    <location>
        <begin position="1"/>
        <end position="180"/>
    </location>
</feature>
<feature type="non-terminal residue" evidence="2">
    <location>
        <position position="195"/>
    </location>
</feature>
<dbReference type="AlphaFoldDB" id="A0A426TTN6"/>
<dbReference type="PANTHER" id="PTHR34595">
    <property type="entry name" value="BLR5612 PROTEIN"/>
    <property type="match status" value="1"/>
</dbReference>
<sequence length="195" mass="22302">MLSRVADCLYWMSRYLERTEHTARLLSVGLTQTLGQNPAAAQPRWARILNALHSPTLLKLEADAYAITENLTFDADNESSLVACIALARENARQVREQISSEMWEHLNRLYLRMCTSSAEEIWQEGPIEFLQSVKEGAHLFQGITDATMSHDEGWYFIQVGRYIERTDATAMLLDTHFRPYLAAQPDEPPPLEFN</sequence>
<proteinExistence type="predicted"/>
<dbReference type="EMBL" id="RSAS01000749">
    <property type="protein sequence ID" value="RRR68054.1"/>
    <property type="molecule type" value="Genomic_DNA"/>
</dbReference>
<evidence type="ECO:0000313" key="3">
    <source>
        <dbReference type="Proteomes" id="UP000280307"/>
    </source>
</evidence>
<dbReference type="Proteomes" id="UP000280307">
    <property type="component" value="Unassembled WGS sequence"/>
</dbReference>
<evidence type="ECO:0000313" key="2">
    <source>
        <dbReference type="EMBL" id="RRR68054.1"/>
    </source>
</evidence>
<accession>A0A426TTN6</accession>
<name>A0A426TTN6_9CHLR</name>
<reference evidence="2 3" key="1">
    <citation type="submission" date="2018-12" db="EMBL/GenBank/DDBJ databases">
        <title>Genome Sequence of Candidatus Viridilinea halotolerans isolated from saline sulfide-rich spring.</title>
        <authorList>
            <person name="Grouzdev D.S."/>
            <person name="Burganskaya E.I."/>
            <person name="Krutkina M.S."/>
            <person name="Sukhacheva M.V."/>
            <person name="Gorlenko V.M."/>
        </authorList>
    </citation>
    <scope>NUCLEOTIDE SEQUENCE [LARGE SCALE GENOMIC DNA]</scope>
    <source>
        <strain evidence="2">Chok-6</strain>
    </source>
</reference>
<organism evidence="2 3">
    <name type="scientific">Candidatus Viridilinea halotolerans</name>
    <dbReference type="NCBI Taxonomy" id="2491704"/>
    <lineage>
        <taxon>Bacteria</taxon>
        <taxon>Bacillati</taxon>
        <taxon>Chloroflexota</taxon>
        <taxon>Chloroflexia</taxon>
        <taxon>Chloroflexales</taxon>
        <taxon>Chloroflexineae</taxon>
        <taxon>Oscillochloridaceae</taxon>
        <taxon>Candidatus Viridilinea</taxon>
    </lineage>
</organism>
<protein>
    <submittedName>
        <fullName evidence="2">Alpha-E domain-containing protein</fullName>
    </submittedName>
</protein>
<comment type="caution">
    <text evidence="2">The sequence shown here is derived from an EMBL/GenBank/DDBJ whole genome shotgun (WGS) entry which is preliminary data.</text>
</comment>
<dbReference type="Pfam" id="PF04168">
    <property type="entry name" value="Alpha-E"/>
    <property type="match status" value="1"/>
</dbReference>
<dbReference type="InterPro" id="IPR051680">
    <property type="entry name" value="ATP-dep_Glu-Cys_Ligase-2"/>
</dbReference>
<dbReference type="InterPro" id="IPR007296">
    <property type="entry name" value="DUF403"/>
</dbReference>
<gene>
    <name evidence="2" type="ORF">EI684_18085</name>
</gene>
<dbReference type="PANTHER" id="PTHR34595:SF7">
    <property type="entry name" value="SLL1039 PROTEIN"/>
    <property type="match status" value="1"/>
</dbReference>
<evidence type="ECO:0000259" key="1">
    <source>
        <dbReference type="Pfam" id="PF04168"/>
    </source>
</evidence>